<protein>
    <recommendedName>
        <fullName evidence="3">Pre-rRNA-processing protein TSR2 homolog</fullName>
    </recommendedName>
</protein>
<evidence type="ECO:0000256" key="5">
    <source>
        <dbReference type="SAM" id="MobiDB-lite"/>
    </source>
</evidence>
<dbReference type="Proteomes" id="UP000076858">
    <property type="component" value="Unassembled WGS sequence"/>
</dbReference>
<evidence type="ECO:0000256" key="1">
    <source>
        <dbReference type="ARBA" id="ARBA00002210"/>
    </source>
</evidence>
<dbReference type="AlphaFoldDB" id="A0A164SC75"/>
<feature type="compositionally biased region" description="Basic and acidic residues" evidence="5">
    <location>
        <begin position="176"/>
        <end position="191"/>
    </location>
</feature>
<evidence type="ECO:0000256" key="2">
    <source>
        <dbReference type="ARBA" id="ARBA00006524"/>
    </source>
</evidence>
<keyword evidence="4" id="KW-0698">rRNA processing</keyword>
<name>A0A164SC75_9CRUS</name>
<dbReference type="EMBL" id="LRGB01002066">
    <property type="protein sequence ID" value="KZS09475.1"/>
    <property type="molecule type" value="Genomic_DNA"/>
</dbReference>
<keyword evidence="7" id="KW-1185">Reference proteome</keyword>
<comment type="similarity">
    <text evidence="2">Belongs to the TSR2 family.</text>
</comment>
<evidence type="ECO:0000313" key="6">
    <source>
        <dbReference type="EMBL" id="KZS09475.1"/>
    </source>
</evidence>
<dbReference type="Pfam" id="PF10273">
    <property type="entry name" value="WGG"/>
    <property type="match status" value="1"/>
</dbReference>
<feature type="region of interest" description="Disordered" evidence="5">
    <location>
        <begin position="159"/>
        <end position="206"/>
    </location>
</feature>
<organism evidence="6 7">
    <name type="scientific">Daphnia magna</name>
    <dbReference type="NCBI Taxonomy" id="35525"/>
    <lineage>
        <taxon>Eukaryota</taxon>
        <taxon>Metazoa</taxon>
        <taxon>Ecdysozoa</taxon>
        <taxon>Arthropoda</taxon>
        <taxon>Crustacea</taxon>
        <taxon>Branchiopoda</taxon>
        <taxon>Diplostraca</taxon>
        <taxon>Cladocera</taxon>
        <taxon>Anomopoda</taxon>
        <taxon>Daphniidae</taxon>
        <taxon>Daphnia</taxon>
    </lineage>
</organism>
<comment type="function">
    <text evidence="1">May be involved in 20S pre-rRNA processing.</text>
</comment>
<reference evidence="6 7" key="1">
    <citation type="submission" date="2016-03" db="EMBL/GenBank/DDBJ databases">
        <title>EvidentialGene: Evidence-directed Construction of Genes on Genomes.</title>
        <authorList>
            <person name="Gilbert D.G."/>
            <person name="Choi J.-H."/>
            <person name="Mockaitis K."/>
            <person name="Colbourne J."/>
            <person name="Pfrender M."/>
        </authorList>
    </citation>
    <scope>NUCLEOTIDE SEQUENCE [LARGE SCALE GENOMIC DNA]</scope>
    <source>
        <strain evidence="6 7">Xinb3</strain>
        <tissue evidence="6">Complete organism</tissue>
    </source>
</reference>
<dbReference type="STRING" id="35525.A0A164SC75"/>
<evidence type="ECO:0000256" key="4">
    <source>
        <dbReference type="ARBA" id="ARBA00022552"/>
    </source>
</evidence>
<evidence type="ECO:0000313" key="7">
    <source>
        <dbReference type="Proteomes" id="UP000076858"/>
    </source>
</evidence>
<proteinExistence type="inferred from homology"/>
<dbReference type="GO" id="GO:0006364">
    <property type="term" value="P:rRNA processing"/>
    <property type="evidence" value="ECO:0007669"/>
    <property type="project" value="UniProtKB-KW"/>
</dbReference>
<evidence type="ECO:0000256" key="3">
    <source>
        <dbReference type="ARBA" id="ARBA00017551"/>
    </source>
</evidence>
<dbReference type="InterPro" id="IPR019398">
    <property type="entry name" value="Pre-rRNA_process_TSR2"/>
</dbReference>
<comment type="caution">
    <text evidence="6">The sequence shown here is derived from an EMBL/GenBank/DDBJ whole genome shotgun (WGS) entry which is preliminary data.</text>
</comment>
<dbReference type="PANTHER" id="PTHR21250">
    <property type="entry name" value="PRE-RRNA-PROCESSING PROTEIN TSR2 HOMOLOG"/>
    <property type="match status" value="1"/>
</dbReference>
<accession>A0A164SC75</accession>
<sequence>MYACYLVFLTGRLSIMFSFCLSSAYTPETLTHVLEFASMSLFFTVVETLFNNWTALQLAVEHQLGGTQSKEIAKWMVTVVENFFKENDNVLAQEIAEYMEDLMNNEFNTLCEDGSLEEMGESLCKYFQLIKDGNEAEVILELKKFKGSSVHLSKTITNHDNSTLNEENDLEGSLQNHREDLDTTRKSTRSEPDEDGWVTVTKGKKP</sequence>
<gene>
    <name evidence="6" type="ORF">APZ42_026300</name>
</gene>